<evidence type="ECO:0000313" key="3">
    <source>
        <dbReference type="Proteomes" id="UP000248627"/>
    </source>
</evidence>
<keyword evidence="1" id="KW-0129">CBS domain</keyword>
<dbReference type="PANTHER" id="PTHR43080">
    <property type="entry name" value="CBS DOMAIN-CONTAINING PROTEIN CBSX3, MITOCHONDRIAL"/>
    <property type="match status" value="1"/>
</dbReference>
<dbReference type="Gene3D" id="3.30.1340.30">
    <property type="match status" value="1"/>
</dbReference>
<sequence length="234" mass="25987">MRAWRVSDVMTRDVATVTEVTPYRRIVDVLAERRVSAVPVVDDFGHARGVVSEADLLHKVEWMGEAHERRIFERPGRRRARRKGAAGIARDLMTSPAVTTFPHTSLVAAARLMDREQVKRLPVVDDLGRVVGIVTRGDLLRVHLRSDADIRDDVVQEVLRRVLAVRDGTVRVEVYDGVVTMAGKLDRRSAVDVAGRLAARVSGVVDVVNELDHDFDDTELPGFPSFPVSPTRAA</sequence>
<proteinExistence type="predicted"/>
<gene>
    <name evidence="2" type="ORF">C1I93_19380</name>
</gene>
<dbReference type="PIRSF" id="PIRSF036990">
    <property type="entry name" value="UCP036990_CBS_BON"/>
    <property type="match status" value="1"/>
</dbReference>
<dbReference type="OrthoDB" id="2111978at2"/>
<accession>A0A2W2CVW3</accession>
<dbReference type="InterPro" id="IPR000644">
    <property type="entry name" value="CBS_dom"/>
</dbReference>
<evidence type="ECO:0000256" key="1">
    <source>
        <dbReference type="ARBA" id="ARBA00023122"/>
    </source>
</evidence>
<keyword evidence="3" id="KW-1185">Reference proteome</keyword>
<dbReference type="InterPro" id="IPR046342">
    <property type="entry name" value="CBS_dom_sf"/>
</dbReference>
<dbReference type="InterPro" id="IPR051257">
    <property type="entry name" value="Diverse_CBS-Domain"/>
</dbReference>
<dbReference type="SMART" id="SM00116">
    <property type="entry name" value="CBS"/>
    <property type="match status" value="2"/>
</dbReference>
<dbReference type="SUPFAM" id="SSF54631">
    <property type="entry name" value="CBS-domain pair"/>
    <property type="match status" value="1"/>
</dbReference>
<evidence type="ECO:0000313" key="2">
    <source>
        <dbReference type="EMBL" id="PZF92509.1"/>
    </source>
</evidence>
<comment type="caution">
    <text evidence="2">The sequence shown here is derived from an EMBL/GenBank/DDBJ whole genome shotgun (WGS) entry which is preliminary data.</text>
</comment>
<dbReference type="RefSeq" id="WP_111244717.1">
    <property type="nucleotide sequence ID" value="NZ_AP023358.1"/>
</dbReference>
<dbReference type="EMBL" id="POTX01000140">
    <property type="protein sequence ID" value="PZF92509.1"/>
    <property type="molecule type" value="Genomic_DNA"/>
</dbReference>
<dbReference type="Gene3D" id="3.10.580.10">
    <property type="entry name" value="CBS-domain"/>
    <property type="match status" value="1"/>
</dbReference>
<dbReference type="AlphaFoldDB" id="A0A2W2CVW3"/>
<dbReference type="CDD" id="cd04586">
    <property type="entry name" value="CBS_pair_BON_assoc"/>
    <property type="match status" value="1"/>
</dbReference>
<reference evidence="2 3" key="1">
    <citation type="submission" date="2018-01" db="EMBL/GenBank/DDBJ databases">
        <title>Draft genome sequence of Jishengella endophytica.</title>
        <authorList>
            <person name="Sahin N."/>
            <person name="Ay H."/>
            <person name="Saygin H."/>
        </authorList>
    </citation>
    <scope>NUCLEOTIDE SEQUENCE [LARGE SCALE GENOMIC DNA]</scope>
    <source>
        <strain evidence="2 3">DSM 45430</strain>
    </source>
</reference>
<dbReference type="InterPro" id="IPR007055">
    <property type="entry name" value="BON_dom"/>
</dbReference>
<protein>
    <submittedName>
        <fullName evidence="2">Uncharacterized protein</fullName>
    </submittedName>
</protein>
<name>A0A2W2CVW3_9ACTN</name>
<dbReference type="InterPro" id="IPR017080">
    <property type="entry name" value="UCP036990_CBS_BON"/>
</dbReference>
<dbReference type="PROSITE" id="PS51371">
    <property type="entry name" value="CBS"/>
    <property type="match status" value="2"/>
</dbReference>
<dbReference type="Proteomes" id="UP000248627">
    <property type="component" value="Unassembled WGS sequence"/>
</dbReference>
<dbReference type="Pfam" id="PF00571">
    <property type="entry name" value="CBS"/>
    <property type="match status" value="2"/>
</dbReference>
<dbReference type="PANTHER" id="PTHR43080:SF29">
    <property type="entry name" value="OS02G0818000 PROTEIN"/>
    <property type="match status" value="1"/>
</dbReference>
<organism evidence="2 3">
    <name type="scientific">Micromonospora endophytica</name>
    <dbReference type="NCBI Taxonomy" id="515350"/>
    <lineage>
        <taxon>Bacteria</taxon>
        <taxon>Bacillati</taxon>
        <taxon>Actinomycetota</taxon>
        <taxon>Actinomycetes</taxon>
        <taxon>Micromonosporales</taxon>
        <taxon>Micromonosporaceae</taxon>
        <taxon>Micromonospora</taxon>
    </lineage>
</organism>
<dbReference type="PROSITE" id="PS50914">
    <property type="entry name" value="BON"/>
    <property type="match status" value="1"/>
</dbReference>
<dbReference type="Pfam" id="PF04972">
    <property type="entry name" value="BON"/>
    <property type="match status" value="1"/>
</dbReference>